<protein>
    <submittedName>
        <fullName evidence="2">Metallophosphoesterase</fullName>
    </submittedName>
</protein>
<dbReference type="SUPFAM" id="SSF56300">
    <property type="entry name" value="Metallo-dependent phosphatases"/>
    <property type="match status" value="1"/>
</dbReference>
<reference evidence="3" key="1">
    <citation type="journal article" date="2019" name="Int. J. Syst. Evol. Microbiol.">
        <title>The Global Catalogue of Microorganisms (GCM) 10K type strain sequencing project: providing services to taxonomists for standard genome sequencing and annotation.</title>
        <authorList>
            <consortium name="The Broad Institute Genomics Platform"/>
            <consortium name="The Broad Institute Genome Sequencing Center for Infectious Disease"/>
            <person name="Wu L."/>
            <person name="Ma J."/>
        </authorList>
    </citation>
    <scope>NUCLEOTIDE SEQUENCE [LARGE SCALE GENOMIC DNA]</scope>
    <source>
        <strain evidence="3">JCM 16673</strain>
    </source>
</reference>
<dbReference type="Proteomes" id="UP001501353">
    <property type="component" value="Unassembled WGS sequence"/>
</dbReference>
<dbReference type="InterPro" id="IPR029052">
    <property type="entry name" value="Metallo-depent_PP-like"/>
</dbReference>
<dbReference type="Gene3D" id="3.60.21.10">
    <property type="match status" value="1"/>
</dbReference>
<name>A0ABP7TVB2_9BURK</name>
<comment type="caution">
    <text evidence="2">The sequence shown here is derived from an EMBL/GenBank/DDBJ whole genome shotgun (WGS) entry which is preliminary data.</text>
</comment>
<dbReference type="Pfam" id="PF00149">
    <property type="entry name" value="Metallophos"/>
    <property type="match status" value="1"/>
</dbReference>
<proteinExistence type="predicted"/>
<sequence length="463" mass="49352">MGCVALVSLLTACAPTLQRNESAASPQDAIQAAFVVQADNGNAIARVVTVAASCPMIDIDGRARAMQVRAAAALLPSRSGGKQADNKAVAFPVLTCETTLPRGANTLQVGQHALRAPRDTINHIVIIADTGCRMKQSDNAFQDCNDPKKWPFAQIARSAAALQPDLVLHIGDIHYRESPCPTTRTGCAGSPWGYGFDTWNADLFQPAQPLLAAAPWLFVRGNHESCARAGQGWFRFVDTQPWTAARSCDDPAFDDGADYSDPFSVRIDPALQLIVFDSSKAGSKAYAPTDASYKKYLANMQQADRLSRQAPHNFFINHHPVLGFSPTRNPAEVKPGNGSLQSVMAASHPGRLFPAAVDVAMHGHVHLFEAISFSSDHPATFVMGNAGSASEGGFGEHLPVGAQAAPGAVPDVFLSRPEFGFASLDRVGAGWVLTERDVDGRALIRCDVEGSKTRCKKVQGGSH</sequence>
<evidence type="ECO:0000313" key="3">
    <source>
        <dbReference type="Proteomes" id="UP001501353"/>
    </source>
</evidence>
<evidence type="ECO:0000313" key="2">
    <source>
        <dbReference type="EMBL" id="GAA4031833.1"/>
    </source>
</evidence>
<dbReference type="InterPro" id="IPR004843">
    <property type="entry name" value="Calcineurin-like_PHP"/>
</dbReference>
<evidence type="ECO:0000259" key="1">
    <source>
        <dbReference type="Pfam" id="PF00149"/>
    </source>
</evidence>
<feature type="domain" description="Calcineurin-like phosphoesterase" evidence="1">
    <location>
        <begin position="124"/>
        <end position="366"/>
    </location>
</feature>
<accession>A0ABP7TVB2</accession>
<dbReference type="EMBL" id="BAAAZE010000014">
    <property type="protein sequence ID" value="GAA4031833.1"/>
    <property type="molecule type" value="Genomic_DNA"/>
</dbReference>
<gene>
    <name evidence="2" type="ORF">GCM10022212_33270</name>
</gene>
<keyword evidence="3" id="KW-1185">Reference proteome</keyword>
<organism evidence="2 3">
    <name type="scientific">Actimicrobium antarcticum</name>
    <dbReference type="NCBI Taxonomy" id="1051899"/>
    <lineage>
        <taxon>Bacteria</taxon>
        <taxon>Pseudomonadati</taxon>
        <taxon>Pseudomonadota</taxon>
        <taxon>Betaproteobacteria</taxon>
        <taxon>Burkholderiales</taxon>
        <taxon>Oxalobacteraceae</taxon>
        <taxon>Actimicrobium</taxon>
    </lineage>
</organism>